<reference evidence="8" key="1">
    <citation type="submission" date="2016-11" db="EMBL/GenBank/DDBJ databases">
        <authorList>
            <person name="Varghese N."/>
            <person name="Submissions S."/>
        </authorList>
    </citation>
    <scope>NUCLEOTIDE SEQUENCE [LARGE SCALE GENOMIC DNA]</scope>
    <source>
        <strain evidence="8">DSM 15692</strain>
    </source>
</reference>
<dbReference type="RefSeq" id="WP_073298626.1">
    <property type="nucleotide sequence ID" value="NZ_FQUF01000039.1"/>
</dbReference>
<feature type="transmembrane region" description="Helical" evidence="6">
    <location>
        <begin position="147"/>
        <end position="170"/>
    </location>
</feature>
<evidence type="ECO:0000313" key="8">
    <source>
        <dbReference type="Proteomes" id="UP000184128"/>
    </source>
</evidence>
<gene>
    <name evidence="7" type="ORF">SAMN02745249_01951</name>
</gene>
<comment type="subcellular location">
    <subcellularLocation>
        <location evidence="1">Cell membrane</location>
        <topology evidence="1">Multi-pass membrane protein</topology>
    </subcellularLocation>
</comment>
<dbReference type="OrthoDB" id="9811701at2"/>
<feature type="transmembrane region" description="Helical" evidence="6">
    <location>
        <begin position="35"/>
        <end position="56"/>
    </location>
</feature>
<accession>A0A1M4ZGH1</accession>
<dbReference type="InterPro" id="IPR007300">
    <property type="entry name" value="CidB/LrgB"/>
</dbReference>
<dbReference type="Pfam" id="PF04172">
    <property type="entry name" value="LrgB"/>
    <property type="match status" value="1"/>
</dbReference>
<proteinExistence type="predicted"/>
<dbReference type="STRING" id="1121025.SAMN02745249_01951"/>
<evidence type="ECO:0000256" key="6">
    <source>
        <dbReference type="SAM" id="Phobius"/>
    </source>
</evidence>
<feature type="transmembrane region" description="Helical" evidence="6">
    <location>
        <begin position="206"/>
        <end position="226"/>
    </location>
</feature>
<evidence type="ECO:0000256" key="3">
    <source>
        <dbReference type="ARBA" id="ARBA00022692"/>
    </source>
</evidence>
<evidence type="ECO:0000256" key="2">
    <source>
        <dbReference type="ARBA" id="ARBA00022475"/>
    </source>
</evidence>
<protein>
    <submittedName>
        <fullName evidence="7">TIGR00659 family protein</fullName>
    </submittedName>
</protein>
<keyword evidence="4 6" id="KW-1133">Transmembrane helix</keyword>
<evidence type="ECO:0000256" key="4">
    <source>
        <dbReference type="ARBA" id="ARBA00022989"/>
    </source>
</evidence>
<keyword evidence="3 6" id="KW-0812">Transmembrane</keyword>
<organism evidence="7 8">
    <name type="scientific">Atopostipes suicloacalis DSM 15692</name>
    <dbReference type="NCBI Taxonomy" id="1121025"/>
    <lineage>
        <taxon>Bacteria</taxon>
        <taxon>Bacillati</taxon>
        <taxon>Bacillota</taxon>
        <taxon>Bacilli</taxon>
        <taxon>Lactobacillales</taxon>
        <taxon>Carnobacteriaceae</taxon>
        <taxon>Atopostipes</taxon>
    </lineage>
</organism>
<sequence>MLDAFMESPYLWITITVGLYLFAARLQKKWPTPLFTPLLFAIVMIILLLLVLDIPYETYETGGKLISTFVTPATVALAIKLEKNYIYLQKHYSAILTGIITGVLLHTVMIFGFGFLFKYDIQMVSTLFPKSITTAIAVGVSESLGGIVSLTVAVVVFTGIVGAVVAPTLFKVTGINDPVAQGVALGSSAHAMGTSKAIELGEVQGAMSGLSIVVTGIVVVILAPFAQPLIELFFS</sequence>
<dbReference type="Proteomes" id="UP000184128">
    <property type="component" value="Unassembled WGS sequence"/>
</dbReference>
<keyword evidence="5 6" id="KW-0472">Membrane</keyword>
<feature type="transmembrane region" description="Helical" evidence="6">
    <location>
        <begin position="6"/>
        <end position="23"/>
    </location>
</feature>
<name>A0A1M4ZGH1_9LACT</name>
<dbReference type="AlphaFoldDB" id="A0A1M4ZGH1"/>
<keyword evidence="2" id="KW-1003">Cell membrane</keyword>
<evidence type="ECO:0000313" key="7">
    <source>
        <dbReference type="EMBL" id="SHF16902.1"/>
    </source>
</evidence>
<feature type="transmembrane region" description="Helical" evidence="6">
    <location>
        <begin position="93"/>
        <end position="117"/>
    </location>
</feature>
<dbReference type="GO" id="GO:0005886">
    <property type="term" value="C:plasma membrane"/>
    <property type="evidence" value="ECO:0007669"/>
    <property type="project" value="UniProtKB-SubCell"/>
</dbReference>
<dbReference type="EMBL" id="FQUF01000039">
    <property type="protein sequence ID" value="SHF16902.1"/>
    <property type="molecule type" value="Genomic_DNA"/>
</dbReference>
<dbReference type="PANTHER" id="PTHR30249">
    <property type="entry name" value="PUTATIVE SEROTONIN TRANSPORTER"/>
    <property type="match status" value="1"/>
</dbReference>
<keyword evidence="8" id="KW-1185">Reference proteome</keyword>
<evidence type="ECO:0000256" key="1">
    <source>
        <dbReference type="ARBA" id="ARBA00004651"/>
    </source>
</evidence>
<evidence type="ECO:0000256" key="5">
    <source>
        <dbReference type="ARBA" id="ARBA00023136"/>
    </source>
</evidence>
<dbReference type="PANTHER" id="PTHR30249:SF17">
    <property type="entry name" value="HOLIN-LIKE PROTEIN CIDB"/>
    <property type="match status" value="1"/>
</dbReference>